<accession>A0A0R3D7I4</accession>
<feature type="transmembrane region" description="Helical" evidence="2">
    <location>
        <begin position="101"/>
        <end position="122"/>
    </location>
</feature>
<sequence length="599" mass="65208">MFVHARMTEGDLIEDCYDTSAFISTTALPMIISNRLAATVSGANHAVQHLLNADDNEIAECIQGSPRDLIDMVNQARGGGKKYSMMQFIVAPNWDMSRADFFTFLLPLIAMVFGFAQLRCVVFEHVKRPEDRKNGGSLRHWHICVSYVDPITGKVSPGWRMSHAKCERVSREAEARGWDGPHILKGRFTPAVIAQLRSEGKHDVADKIEAAHAPDAQPEGRTSPLEIEQPARAAGIDLRAISKAVKQAFYASDDHPTFTAKLADIGLELRVTNRGKSPAWAVFNGPDDSDFVNLLTRCLPGVPRHSIINIVEKNYDGRGNARAVDERGAEAAEHVGLDQPRGAVDAEGTALVPDAAAQPGGSREPGRPGDGRAEQLFVEALGIVDAETGALDRLLADAQALCFGTAAVFAKFFRNVELAARRWLDGRVTKYANQRPAVSMMLEGIRAEGDELRSQLGKCNVAVLEASSQISRMLGAPGAPTVGAKVHKQRMAEAQKEYDEAVTAQKAAADAYKVHQDQARIYEDDLAARQGRWDAKMDELARKWLAVAASALATVKRFPRLVQYGPEAILALGMSRHGAPQPRPAEDEDYSSNGPRGPK</sequence>
<evidence type="ECO:0000313" key="4">
    <source>
        <dbReference type="Proteomes" id="UP000051936"/>
    </source>
</evidence>
<evidence type="ECO:0000256" key="1">
    <source>
        <dbReference type="SAM" id="MobiDB-lite"/>
    </source>
</evidence>
<keyword evidence="2" id="KW-1133">Transmembrane helix</keyword>
<dbReference type="Proteomes" id="UP000051936">
    <property type="component" value="Unassembled WGS sequence"/>
</dbReference>
<dbReference type="OrthoDB" id="7285148at2"/>
<keyword evidence="2" id="KW-0472">Membrane</keyword>
<feature type="region of interest" description="Disordered" evidence="1">
    <location>
        <begin position="575"/>
        <end position="599"/>
    </location>
</feature>
<feature type="region of interest" description="Disordered" evidence="1">
    <location>
        <begin position="352"/>
        <end position="371"/>
    </location>
</feature>
<organism evidence="3 4">
    <name type="scientific">Bradyrhizobium manausense</name>
    <dbReference type="NCBI Taxonomy" id="989370"/>
    <lineage>
        <taxon>Bacteria</taxon>
        <taxon>Pseudomonadati</taxon>
        <taxon>Pseudomonadota</taxon>
        <taxon>Alphaproteobacteria</taxon>
        <taxon>Hyphomicrobiales</taxon>
        <taxon>Nitrobacteraceae</taxon>
        <taxon>Bradyrhizobium</taxon>
    </lineage>
</organism>
<keyword evidence="4" id="KW-1185">Reference proteome</keyword>
<keyword evidence="2" id="KW-0812">Transmembrane</keyword>
<evidence type="ECO:0000256" key="2">
    <source>
        <dbReference type="SAM" id="Phobius"/>
    </source>
</evidence>
<gene>
    <name evidence="3" type="ORF">AOQ71_31985</name>
</gene>
<protein>
    <submittedName>
        <fullName evidence="3">Uncharacterized protein</fullName>
    </submittedName>
</protein>
<reference evidence="3 4" key="1">
    <citation type="submission" date="2015-09" db="EMBL/GenBank/DDBJ databases">
        <title>Draft Genome Sequence of Bradyrhizobium manausense Strain BR 3351T, a Novel Symbiotic Nitrogen-Fixing Alphaproteobacterium Isolated from Brazilian Amazon Rain Forest.</title>
        <authorList>
            <person name="De Araujo J.L."/>
            <person name="Zilli J.E."/>
        </authorList>
    </citation>
    <scope>NUCLEOTIDE SEQUENCE [LARGE SCALE GENOMIC DNA]</scope>
    <source>
        <strain evidence="3 4">BR3351</strain>
    </source>
</reference>
<evidence type="ECO:0000313" key="3">
    <source>
        <dbReference type="EMBL" id="KRQ03346.1"/>
    </source>
</evidence>
<dbReference type="EMBL" id="LJYG01000108">
    <property type="protein sequence ID" value="KRQ03346.1"/>
    <property type="molecule type" value="Genomic_DNA"/>
</dbReference>
<proteinExistence type="predicted"/>
<name>A0A0R3D7I4_9BRAD</name>
<dbReference type="AlphaFoldDB" id="A0A0R3D7I4"/>
<dbReference type="RefSeq" id="WP_057755546.1">
    <property type="nucleotide sequence ID" value="NZ_LJYG01000108.1"/>
</dbReference>
<comment type="caution">
    <text evidence="3">The sequence shown here is derived from an EMBL/GenBank/DDBJ whole genome shotgun (WGS) entry which is preliminary data.</text>
</comment>